<dbReference type="GO" id="GO:0006950">
    <property type="term" value="P:response to stress"/>
    <property type="evidence" value="ECO:0007669"/>
    <property type="project" value="UniProtKB-ARBA"/>
</dbReference>
<dbReference type="GO" id="GO:0046052">
    <property type="term" value="P:UTP catabolic process"/>
    <property type="evidence" value="ECO:0007669"/>
    <property type="project" value="TreeGrafter"/>
</dbReference>
<protein>
    <submittedName>
        <fullName evidence="2">Nucleoside triphosphate pyrophosphohydrolase</fullName>
    </submittedName>
</protein>
<reference evidence="2 3" key="1">
    <citation type="submission" date="2018-05" db="EMBL/GenBank/DDBJ databases">
        <title>Leucothrix arctica sp. nov., isolated from Arctic seawater.</title>
        <authorList>
            <person name="Choi A."/>
            <person name="Baek K."/>
        </authorList>
    </citation>
    <scope>NUCLEOTIDE SEQUENCE [LARGE SCALE GENOMIC DNA]</scope>
    <source>
        <strain evidence="2 3">JCM 18388</strain>
    </source>
</reference>
<dbReference type="NCBIfam" id="TIGR00444">
    <property type="entry name" value="mazG"/>
    <property type="match status" value="1"/>
</dbReference>
<dbReference type="GO" id="GO:0047429">
    <property type="term" value="F:nucleoside triphosphate diphosphatase activity"/>
    <property type="evidence" value="ECO:0007669"/>
    <property type="project" value="InterPro"/>
</dbReference>
<dbReference type="FunFam" id="1.10.287.1080:FF:000001">
    <property type="entry name" value="Nucleoside triphosphate pyrophosphohydrolase"/>
    <property type="match status" value="1"/>
</dbReference>
<dbReference type="GO" id="GO:0046061">
    <property type="term" value="P:dATP catabolic process"/>
    <property type="evidence" value="ECO:0007669"/>
    <property type="project" value="TreeGrafter"/>
</dbReference>
<dbReference type="NCBIfam" id="NF007113">
    <property type="entry name" value="PRK09562.1"/>
    <property type="match status" value="1"/>
</dbReference>
<sequence>MTKTHNSDAMQKLLEIMQQLRAPDTGCPWDQQQTWSSLFPFTLEEVHEVGAAIDNNDPAELCDELGDLLFQIVFYCEIAKEQGHFEFDTVAETISNKMIRRHPHVFTDKKYNSEAEQKADWETIKQQEREQKRPGSDDNYFADILQSQPALMRSVKLKKRAARFGFDWHEWQQVVEKVREELNEVVDCVSLNEGEERIEEEVGDLLLSVANLAHQLKVPPENALRKANNKFERRVNRLRQILEIDGESSNYSDEALDIAWQTVKSEEKELL</sequence>
<dbReference type="GO" id="GO:0046081">
    <property type="term" value="P:dUTP catabolic process"/>
    <property type="evidence" value="ECO:0007669"/>
    <property type="project" value="TreeGrafter"/>
</dbReference>
<dbReference type="Proteomes" id="UP000245539">
    <property type="component" value="Unassembled WGS sequence"/>
</dbReference>
<organism evidence="2 3">
    <name type="scientific">Leucothrix pacifica</name>
    <dbReference type="NCBI Taxonomy" id="1247513"/>
    <lineage>
        <taxon>Bacteria</taxon>
        <taxon>Pseudomonadati</taxon>
        <taxon>Pseudomonadota</taxon>
        <taxon>Gammaproteobacteria</taxon>
        <taxon>Thiotrichales</taxon>
        <taxon>Thiotrichaceae</taxon>
        <taxon>Leucothrix</taxon>
    </lineage>
</organism>
<evidence type="ECO:0000259" key="1">
    <source>
        <dbReference type="Pfam" id="PF03819"/>
    </source>
</evidence>
<dbReference type="InterPro" id="IPR048015">
    <property type="entry name" value="NTP-PPase_MazG-like_N"/>
</dbReference>
<dbReference type="GO" id="GO:0046047">
    <property type="term" value="P:TTP catabolic process"/>
    <property type="evidence" value="ECO:0007669"/>
    <property type="project" value="TreeGrafter"/>
</dbReference>
<feature type="domain" description="NTP pyrophosphohydrolase MazG-like" evidence="1">
    <location>
        <begin position="174"/>
        <end position="235"/>
    </location>
</feature>
<dbReference type="CDD" id="cd11529">
    <property type="entry name" value="NTP-PPase_MazG_Cterm"/>
    <property type="match status" value="1"/>
</dbReference>
<evidence type="ECO:0000313" key="3">
    <source>
        <dbReference type="Proteomes" id="UP000245539"/>
    </source>
</evidence>
<dbReference type="GO" id="GO:0046076">
    <property type="term" value="P:dTTP catabolic process"/>
    <property type="evidence" value="ECO:0007669"/>
    <property type="project" value="TreeGrafter"/>
</dbReference>
<proteinExistence type="predicted"/>
<dbReference type="PANTHER" id="PTHR30522:SF0">
    <property type="entry name" value="NUCLEOSIDE TRIPHOSPHATE PYROPHOSPHOHYDROLASE"/>
    <property type="match status" value="1"/>
</dbReference>
<dbReference type="Pfam" id="PF03819">
    <property type="entry name" value="MazG"/>
    <property type="match status" value="2"/>
</dbReference>
<dbReference type="Gene3D" id="1.10.287.1080">
    <property type="entry name" value="MazG-like"/>
    <property type="match status" value="2"/>
</dbReference>
<evidence type="ECO:0000313" key="2">
    <source>
        <dbReference type="EMBL" id="PWR00525.1"/>
    </source>
</evidence>
<dbReference type="InterPro" id="IPR004518">
    <property type="entry name" value="MazG-like_dom"/>
</dbReference>
<dbReference type="OrthoDB" id="9808939at2"/>
<gene>
    <name evidence="2" type="ORF">DKW60_01525</name>
</gene>
<accession>A0A317CQ00</accession>
<name>A0A317CQ00_9GAMM</name>
<dbReference type="AlphaFoldDB" id="A0A317CQ00"/>
<dbReference type="PANTHER" id="PTHR30522">
    <property type="entry name" value="NUCLEOSIDE TRIPHOSPHATE PYROPHOSPHOHYDROLASE"/>
    <property type="match status" value="1"/>
</dbReference>
<dbReference type="InterPro" id="IPR048011">
    <property type="entry name" value="NTP-PPase_MazG-like_C"/>
</dbReference>
<comment type="caution">
    <text evidence="2">The sequence shown here is derived from an EMBL/GenBank/DDBJ whole genome shotgun (WGS) entry which is preliminary data.</text>
</comment>
<keyword evidence="3" id="KW-1185">Reference proteome</keyword>
<feature type="domain" description="NTP pyrophosphohydrolase MazG-like" evidence="1">
    <location>
        <begin position="33"/>
        <end position="106"/>
    </location>
</feature>
<dbReference type="InterPro" id="IPR011551">
    <property type="entry name" value="NTP_PyrPHydrolase_MazG"/>
</dbReference>
<dbReference type="GO" id="GO:0006203">
    <property type="term" value="P:dGTP catabolic process"/>
    <property type="evidence" value="ECO:0007669"/>
    <property type="project" value="TreeGrafter"/>
</dbReference>
<dbReference type="EMBL" id="QGKM01000003">
    <property type="protein sequence ID" value="PWR00525.1"/>
    <property type="molecule type" value="Genomic_DNA"/>
</dbReference>
<keyword evidence="2" id="KW-0378">Hydrolase</keyword>
<dbReference type="RefSeq" id="WP_109835896.1">
    <property type="nucleotide sequence ID" value="NZ_QGKM01000003.1"/>
</dbReference>
<dbReference type="SUPFAM" id="SSF101386">
    <property type="entry name" value="all-alpha NTP pyrophosphatases"/>
    <property type="match status" value="2"/>
</dbReference>
<dbReference type="CDD" id="cd11528">
    <property type="entry name" value="NTP-PPase_MazG_Nterm"/>
    <property type="match status" value="1"/>
</dbReference>